<evidence type="ECO:0000259" key="11">
    <source>
        <dbReference type="Pfam" id="PF01052"/>
    </source>
</evidence>
<keyword evidence="6" id="KW-0145">Chemotaxis</keyword>
<dbReference type="Pfam" id="PF01052">
    <property type="entry name" value="FliMN_C"/>
    <property type="match status" value="1"/>
</dbReference>
<dbReference type="AlphaFoldDB" id="A0A2T3JE59"/>
<dbReference type="PANTHER" id="PTHR30034:SF6">
    <property type="entry name" value="YOP PROTEINS TRANSLOCATION PROTEIN Q"/>
    <property type="match status" value="1"/>
</dbReference>
<dbReference type="PANTHER" id="PTHR30034">
    <property type="entry name" value="FLAGELLAR MOTOR SWITCH PROTEIN FLIM"/>
    <property type="match status" value="1"/>
</dbReference>
<evidence type="ECO:0000256" key="10">
    <source>
        <dbReference type="ARBA" id="ARBA00025044"/>
    </source>
</evidence>
<keyword evidence="5" id="KW-1003">Cell membrane</keyword>
<evidence type="ECO:0000256" key="3">
    <source>
        <dbReference type="ARBA" id="ARBA00011049"/>
    </source>
</evidence>
<keyword evidence="12" id="KW-0966">Cell projection</keyword>
<dbReference type="Gene3D" id="2.30.330.10">
    <property type="entry name" value="SpoA-like"/>
    <property type="match status" value="1"/>
</dbReference>
<gene>
    <name evidence="12" type="ORF">C9J12_15840</name>
</gene>
<keyword evidence="8" id="KW-0472">Membrane</keyword>
<feature type="domain" description="Flagellar motor switch protein FliN-like C-terminal" evidence="11">
    <location>
        <begin position="227"/>
        <end position="294"/>
    </location>
</feature>
<evidence type="ECO:0000256" key="5">
    <source>
        <dbReference type="ARBA" id="ARBA00022475"/>
    </source>
</evidence>
<dbReference type="GO" id="GO:0005886">
    <property type="term" value="C:plasma membrane"/>
    <property type="evidence" value="ECO:0007669"/>
    <property type="project" value="UniProtKB-SubCell"/>
</dbReference>
<evidence type="ECO:0000256" key="8">
    <source>
        <dbReference type="ARBA" id="ARBA00023136"/>
    </source>
</evidence>
<dbReference type="Proteomes" id="UP000240987">
    <property type="component" value="Unassembled WGS sequence"/>
</dbReference>
<dbReference type="OrthoDB" id="5811229at2"/>
<dbReference type="CDD" id="cd17908">
    <property type="entry name" value="FliM"/>
    <property type="match status" value="1"/>
</dbReference>
<dbReference type="GO" id="GO:0071978">
    <property type="term" value="P:bacterial-type flagellum-dependent swarming motility"/>
    <property type="evidence" value="ECO:0007669"/>
    <property type="project" value="TreeGrafter"/>
</dbReference>
<dbReference type="EMBL" id="PYMJ01000016">
    <property type="protein sequence ID" value="PSU47198.1"/>
    <property type="molecule type" value="Genomic_DNA"/>
</dbReference>
<dbReference type="GO" id="GO:0003774">
    <property type="term" value="F:cytoskeletal motor activity"/>
    <property type="evidence" value="ECO:0007669"/>
    <property type="project" value="InterPro"/>
</dbReference>
<comment type="function">
    <text evidence="10">FliM is one of three proteins (FliG, FliN, FliM) that forms the rotor-mounted switch complex (C ring), located at the base of the basal body. This complex interacts with the CheY and CheZ chemotaxis proteins, in addition to contacting components of the motor that determine the direction of flagellar rotation.</text>
</comment>
<dbReference type="Gene3D" id="3.40.1550.10">
    <property type="entry name" value="CheC-like"/>
    <property type="match status" value="1"/>
</dbReference>
<dbReference type="Pfam" id="PF02154">
    <property type="entry name" value="FliM"/>
    <property type="match status" value="1"/>
</dbReference>
<evidence type="ECO:0000256" key="2">
    <source>
        <dbReference type="ARBA" id="ARBA00004202"/>
    </source>
</evidence>
<dbReference type="InterPro" id="IPR036429">
    <property type="entry name" value="SpoA-like_sf"/>
</dbReference>
<proteinExistence type="inferred from homology"/>
<evidence type="ECO:0000256" key="6">
    <source>
        <dbReference type="ARBA" id="ARBA00022500"/>
    </source>
</evidence>
<organism evidence="12 13">
    <name type="scientific">Photobacterium frigidiphilum</name>
    <dbReference type="NCBI Taxonomy" id="264736"/>
    <lineage>
        <taxon>Bacteria</taxon>
        <taxon>Pseudomonadati</taxon>
        <taxon>Pseudomonadota</taxon>
        <taxon>Gammaproteobacteria</taxon>
        <taxon>Vibrionales</taxon>
        <taxon>Vibrionaceae</taxon>
        <taxon>Photobacterium</taxon>
    </lineage>
</organism>
<comment type="caution">
    <text evidence="12">The sequence shown here is derived from an EMBL/GenBank/DDBJ whole genome shotgun (WGS) entry which is preliminary data.</text>
</comment>
<protein>
    <recommendedName>
        <fullName evidence="4">Flagellar motor switch protein FliM</fullName>
    </recommendedName>
</protein>
<accession>A0A2T3JE59</accession>
<evidence type="ECO:0000256" key="4">
    <source>
        <dbReference type="ARBA" id="ARBA00021898"/>
    </source>
</evidence>
<keyword evidence="12" id="KW-0969">Cilium</keyword>
<dbReference type="InterPro" id="IPR001689">
    <property type="entry name" value="Flag_FliM"/>
</dbReference>
<dbReference type="SUPFAM" id="SSF101801">
    <property type="entry name" value="Surface presentation of antigens (SPOA)"/>
    <property type="match status" value="1"/>
</dbReference>
<evidence type="ECO:0000313" key="13">
    <source>
        <dbReference type="Proteomes" id="UP000240987"/>
    </source>
</evidence>
<dbReference type="RefSeq" id="WP_107243606.1">
    <property type="nucleotide sequence ID" value="NZ_PYMJ01000016.1"/>
</dbReference>
<evidence type="ECO:0000256" key="9">
    <source>
        <dbReference type="ARBA" id="ARBA00023143"/>
    </source>
</evidence>
<sequence length="296" mass="34064">MKKSKIISNLEQTEVRDFDLASPEHRIGALQAIIDNVCKQFERSARQSFHHLLRHPVEFSFDQQDTLKLQDYLQQLKKPCLYREFTVSPHDLHGTVSIDGELLFFMVDLFFGGNGNNIRRNNDMSDTELRLVERFFNLALEQFAHGWHSITSWHNHLTEKNTLRLGNPMQNNQLYQVCRFTIDVCGHKGWFEIALPFAGLDFLRDQQCKTADIETDPELQAKIQTKICQTPMRLTTTLCERNLALGKVMDLKTGDIIPVELPNEVTVRAGKTSLFTARIAEHNASLVLQIQSIIKQ</sequence>
<dbReference type="InterPro" id="IPR028976">
    <property type="entry name" value="CheC-like_sf"/>
</dbReference>
<comment type="similarity">
    <text evidence="3">Belongs to the FliM family.</text>
</comment>
<keyword evidence="7" id="KW-0283">Flagellar rotation</keyword>
<keyword evidence="9" id="KW-0975">Bacterial flagellum</keyword>
<dbReference type="SUPFAM" id="SSF103039">
    <property type="entry name" value="CheC-like"/>
    <property type="match status" value="1"/>
</dbReference>
<name>A0A2T3JE59_9GAMM</name>
<evidence type="ECO:0000256" key="7">
    <source>
        <dbReference type="ARBA" id="ARBA00022779"/>
    </source>
</evidence>
<dbReference type="GO" id="GO:0009425">
    <property type="term" value="C:bacterial-type flagellum basal body"/>
    <property type="evidence" value="ECO:0007669"/>
    <property type="project" value="UniProtKB-SubCell"/>
</dbReference>
<dbReference type="InterPro" id="IPR001543">
    <property type="entry name" value="FliN-like_C"/>
</dbReference>
<keyword evidence="13" id="KW-1185">Reference proteome</keyword>
<reference evidence="12 13" key="1">
    <citation type="submission" date="2018-01" db="EMBL/GenBank/DDBJ databases">
        <title>Whole genome sequencing of Histamine producing bacteria.</title>
        <authorList>
            <person name="Butler K."/>
        </authorList>
    </citation>
    <scope>NUCLEOTIDE SEQUENCE [LARGE SCALE GENOMIC DNA]</scope>
    <source>
        <strain evidence="12 13">JCM 12947</strain>
    </source>
</reference>
<comment type="subcellular location">
    <subcellularLocation>
        <location evidence="1">Bacterial flagellum basal body</location>
    </subcellularLocation>
    <subcellularLocation>
        <location evidence="2">Cell membrane</location>
        <topology evidence="2">Peripheral membrane protein</topology>
    </subcellularLocation>
</comment>
<dbReference type="GO" id="GO:0050918">
    <property type="term" value="P:positive chemotaxis"/>
    <property type="evidence" value="ECO:0007669"/>
    <property type="project" value="TreeGrafter"/>
</dbReference>
<evidence type="ECO:0000313" key="12">
    <source>
        <dbReference type="EMBL" id="PSU47198.1"/>
    </source>
</evidence>
<evidence type="ECO:0000256" key="1">
    <source>
        <dbReference type="ARBA" id="ARBA00004117"/>
    </source>
</evidence>
<keyword evidence="12" id="KW-0282">Flagellum</keyword>